<dbReference type="Proteomes" id="UP000183413">
    <property type="component" value="Unassembled WGS sequence"/>
</dbReference>
<dbReference type="eggNOG" id="COG2850">
    <property type="taxonomic scope" value="Bacteria"/>
</dbReference>
<dbReference type="InterPro" id="IPR003347">
    <property type="entry name" value="JmjC_dom"/>
</dbReference>
<dbReference type="PROSITE" id="PS51184">
    <property type="entry name" value="JMJC"/>
    <property type="match status" value="1"/>
</dbReference>
<gene>
    <name evidence="2" type="ORF">SAMN04489713_105428</name>
</gene>
<accession>A0A1I5GWH9</accession>
<dbReference type="PANTHER" id="PTHR12461:SF105">
    <property type="entry name" value="HYPOXIA-INDUCIBLE FACTOR 1-ALPHA INHIBITOR"/>
    <property type="match status" value="1"/>
</dbReference>
<proteinExistence type="predicted"/>
<feature type="domain" description="JmjC" evidence="1">
    <location>
        <begin position="99"/>
        <end position="258"/>
    </location>
</feature>
<dbReference type="Pfam" id="PF13621">
    <property type="entry name" value="Cupin_8"/>
    <property type="match status" value="1"/>
</dbReference>
<dbReference type="AlphaFoldDB" id="A0A1I5GWH9"/>
<name>A0A1I5GWH9_9ACTN</name>
<reference evidence="2 3" key="1">
    <citation type="submission" date="2016-10" db="EMBL/GenBank/DDBJ databases">
        <authorList>
            <person name="de Groot N.N."/>
        </authorList>
    </citation>
    <scope>NUCLEOTIDE SEQUENCE [LARGE SCALE GENOMIC DNA]</scope>
    <source>
        <strain evidence="2 3">DSM 43067</strain>
    </source>
</reference>
<organism evidence="2 3">
    <name type="scientific">Actinomadura madurae</name>
    <dbReference type="NCBI Taxonomy" id="1993"/>
    <lineage>
        <taxon>Bacteria</taxon>
        <taxon>Bacillati</taxon>
        <taxon>Actinomycetota</taxon>
        <taxon>Actinomycetes</taxon>
        <taxon>Streptosporangiales</taxon>
        <taxon>Thermomonosporaceae</taxon>
        <taxon>Actinomadura</taxon>
    </lineage>
</organism>
<evidence type="ECO:0000259" key="1">
    <source>
        <dbReference type="PROSITE" id="PS51184"/>
    </source>
</evidence>
<dbReference type="STRING" id="1993.SAMN04489713_105428"/>
<dbReference type="InterPro" id="IPR041667">
    <property type="entry name" value="Cupin_8"/>
</dbReference>
<dbReference type="PANTHER" id="PTHR12461">
    <property type="entry name" value="HYPOXIA-INDUCIBLE FACTOR 1 ALPHA INHIBITOR-RELATED"/>
    <property type="match status" value="1"/>
</dbReference>
<dbReference type="SMART" id="SM00558">
    <property type="entry name" value="JmjC"/>
    <property type="match status" value="1"/>
</dbReference>
<dbReference type="SUPFAM" id="SSF51197">
    <property type="entry name" value="Clavaminate synthase-like"/>
    <property type="match status" value="1"/>
</dbReference>
<dbReference type="InParanoid" id="A0A1I5GWH9"/>
<dbReference type="Gene3D" id="2.60.120.650">
    <property type="entry name" value="Cupin"/>
    <property type="match status" value="1"/>
</dbReference>
<sequence length="283" mass="32237">MNESRTNTLRGSRAYETPVPRIPVTEVGDLERLERAGTPVIVTGLQQGWSAPERWTLDHLRETVGSRRVRVEFYPTGSFFDPEINVEMRFSAYLDLIMATEPEQCYVSQVPLTEVFPELVPDIEVPELLHPAPGLGAAFFLGRDTVTGLHYHSANQALQCMVAGRKDVTLFPPEDRRLLGYEPWYSYRFNFSRIAFDRELRHERAHPWRCEVRAGEALFIPLYWGHLVRSPGYSTAVTFFWDPLVTGWSHPRLKLLSMAGNLTRDLVTVPARGLLERTVGLPG</sequence>
<evidence type="ECO:0000313" key="2">
    <source>
        <dbReference type="EMBL" id="SFO39931.1"/>
    </source>
</evidence>
<dbReference type="EMBL" id="FOVH01000005">
    <property type="protein sequence ID" value="SFO39931.1"/>
    <property type="molecule type" value="Genomic_DNA"/>
</dbReference>
<protein>
    <submittedName>
        <fullName evidence="2">Cupin-like domain-containing protein</fullName>
    </submittedName>
</protein>
<keyword evidence="3" id="KW-1185">Reference proteome</keyword>
<dbReference type="RefSeq" id="WP_075021612.1">
    <property type="nucleotide sequence ID" value="NZ_FOVH01000005.1"/>
</dbReference>
<evidence type="ECO:0000313" key="3">
    <source>
        <dbReference type="Proteomes" id="UP000183413"/>
    </source>
</evidence>